<proteinExistence type="predicted"/>
<dbReference type="EMBL" id="JAFNEN010004200">
    <property type="protein sequence ID" value="KAG8171290.1"/>
    <property type="molecule type" value="Genomic_DNA"/>
</dbReference>
<accession>A0AAV6TIL6</accession>
<evidence type="ECO:0000313" key="2">
    <source>
        <dbReference type="Proteomes" id="UP000827092"/>
    </source>
</evidence>
<dbReference type="AlphaFoldDB" id="A0AAV6TIL6"/>
<sequence length="183" mass="21674">MASSRKDVASFPVSLYTYDVMRQELVFPPGSRLYIPFPNPCTSRFHTFCSQVFLNYIDTRLDIIAEWYCLPGYDLKMVQYDLVDGSIHSSSERLTEISRQYTRIADMFLHNIDFKRYHEFRFVKISSEEIRVVCIPEWWRKSQPLEKFPKIGECHVKHVGQFITNALHEYPALQEIPLIEKLQ</sequence>
<comment type="caution">
    <text evidence="1">The sequence shown here is derived from an EMBL/GenBank/DDBJ whole genome shotgun (WGS) entry which is preliminary data.</text>
</comment>
<evidence type="ECO:0000313" key="1">
    <source>
        <dbReference type="EMBL" id="KAG8171290.1"/>
    </source>
</evidence>
<gene>
    <name evidence="1" type="ORF">JTE90_027178</name>
</gene>
<dbReference type="Proteomes" id="UP000827092">
    <property type="component" value="Unassembled WGS sequence"/>
</dbReference>
<keyword evidence="2" id="KW-1185">Reference proteome</keyword>
<organism evidence="1 2">
    <name type="scientific">Oedothorax gibbosus</name>
    <dbReference type="NCBI Taxonomy" id="931172"/>
    <lineage>
        <taxon>Eukaryota</taxon>
        <taxon>Metazoa</taxon>
        <taxon>Ecdysozoa</taxon>
        <taxon>Arthropoda</taxon>
        <taxon>Chelicerata</taxon>
        <taxon>Arachnida</taxon>
        <taxon>Araneae</taxon>
        <taxon>Araneomorphae</taxon>
        <taxon>Entelegynae</taxon>
        <taxon>Araneoidea</taxon>
        <taxon>Linyphiidae</taxon>
        <taxon>Erigoninae</taxon>
        <taxon>Oedothorax</taxon>
    </lineage>
</organism>
<reference evidence="1 2" key="1">
    <citation type="journal article" date="2022" name="Nat. Ecol. Evol.">
        <title>A masculinizing supergene underlies an exaggerated male reproductive morph in a spider.</title>
        <authorList>
            <person name="Hendrickx F."/>
            <person name="De Corte Z."/>
            <person name="Sonet G."/>
            <person name="Van Belleghem S.M."/>
            <person name="Kostlbacher S."/>
            <person name="Vangestel C."/>
        </authorList>
    </citation>
    <scope>NUCLEOTIDE SEQUENCE [LARGE SCALE GENOMIC DNA]</scope>
    <source>
        <strain evidence="1">W744_W776</strain>
    </source>
</reference>
<name>A0AAV6TIL6_9ARAC</name>
<protein>
    <submittedName>
        <fullName evidence="1">Uncharacterized protein</fullName>
    </submittedName>
</protein>